<feature type="transmembrane region" description="Helical" evidence="7">
    <location>
        <begin position="206"/>
        <end position="228"/>
    </location>
</feature>
<dbReference type="Proteomes" id="UP001476247">
    <property type="component" value="Unassembled WGS sequence"/>
</dbReference>
<keyword evidence="3" id="KW-0408">Iron</keyword>
<evidence type="ECO:0000256" key="4">
    <source>
        <dbReference type="ARBA" id="ARBA00022692"/>
    </source>
</evidence>
<keyword evidence="3" id="KW-0406">Ion transport</keyword>
<evidence type="ECO:0000256" key="6">
    <source>
        <dbReference type="ARBA" id="ARBA00023136"/>
    </source>
</evidence>
<dbReference type="PANTHER" id="PTHR31632:SF2">
    <property type="entry name" value="PLASMA MEMBRANE IRON PERMEASE"/>
    <property type="match status" value="1"/>
</dbReference>
<feature type="transmembrane region" description="Helical" evidence="7">
    <location>
        <begin position="6"/>
        <end position="29"/>
    </location>
</feature>
<evidence type="ECO:0000313" key="8">
    <source>
        <dbReference type="EMBL" id="GAA5796659.1"/>
    </source>
</evidence>
<evidence type="ECO:0000256" key="7">
    <source>
        <dbReference type="SAM" id="Phobius"/>
    </source>
</evidence>
<evidence type="ECO:0000256" key="2">
    <source>
        <dbReference type="ARBA" id="ARBA00008333"/>
    </source>
</evidence>
<keyword evidence="5 7" id="KW-1133">Transmembrane helix</keyword>
<gene>
    <name evidence="8" type="primary">FTR1_1</name>
    <name evidence="8" type="ORF">HPULCUR_002033</name>
</gene>
<keyword evidence="6 7" id="KW-0472">Membrane</keyword>
<feature type="transmembrane region" description="Helical" evidence="7">
    <location>
        <begin position="50"/>
        <end position="73"/>
    </location>
</feature>
<sequence>MSQDLFDVPIFFIIFRETCEAAIIVSVLLSFLKKVFDTDSIIYKRLRKQVWLGAGLGLLICVCIGASFIAVWYTVLSNLWGDSEYIWEGVFSLVATIMITAMGLAMLRTERMQEKWKVKLAKTMENNNEKKKLGFKVWMQKYSFFFLPFITVLREGLEAVVFIGGVSLNVSAKSIPIAAIMGFICGCVVGIIIYRGGSLIQLRWFFIFSTAILYLVAAGLMAKAVGFLEQNAWNKVIGGEAAEESGQVIGYKVTTAVWHVSWGDPEKNTADNGGWQIFNAILGWSNTATIGTITSYCLYWIMIALALVYMHWKEKREAINKLNRGEWEEDGDVALEHAKHYVTDDGVIVGQKEDGTASSESSSRVLAHEHIDKSHHLSEV</sequence>
<comment type="subcellular location">
    <subcellularLocation>
        <location evidence="1">Membrane</location>
        <topology evidence="1">Multi-pass membrane protein</topology>
    </subcellularLocation>
</comment>
<organism evidence="8 9">
    <name type="scientific">Helicostylum pulchrum</name>
    <dbReference type="NCBI Taxonomy" id="562976"/>
    <lineage>
        <taxon>Eukaryota</taxon>
        <taxon>Fungi</taxon>
        <taxon>Fungi incertae sedis</taxon>
        <taxon>Mucoromycota</taxon>
        <taxon>Mucoromycotina</taxon>
        <taxon>Mucoromycetes</taxon>
        <taxon>Mucorales</taxon>
        <taxon>Mucorineae</taxon>
        <taxon>Mucoraceae</taxon>
        <taxon>Helicostylum</taxon>
    </lineage>
</organism>
<evidence type="ECO:0000256" key="3">
    <source>
        <dbReference type="ARBA" id="ARBA00022496"/>
    </source>
</evidence>
<comment type="similarity">
    <text evidence="2">Belongs to the oxidase-dependent Fe transporter (OFeT) (TC 9.A.10.1) family.</text>
</comment>
<feature type="transmembrane region" description="Helical" evidence="7">
    <location>
        <begin position="293"/>
        <end position="312"/>
    </location>
</feature>
<dbReference type="PANTHER" id="PTHR31632">
    <property type="entry name" value="IRON TRANSPORTER FTH1"/>
    <property type="match status" value="1"/>
</dbReference>
<feature type="transmembrane region" description="Helical" evidence="7">
    <location>
        <begin position="142"/>
        <end position="163"/>
    </location>
</feature>
<comment type="caution">
    <text evidence="8">The sequence shown here is derived from an EMBL/GenBank/DDBJ whole genome shotgun (WGS) entry which is preliminary data.</text>
</comment>
<proteinExistence type="inferred from homology"/>
<feature type="transmembrane region" description="Helical" evidence="7">
    <location>
        <begin position="175"/>
        <end position="194"/>
    </location>
</feature>
<dbReference type="Pfam" id="PF03239">
    <property type="entry name" value="FTR1"/>
    <property type="match status" value="1"/>
</dbReference>
<keyword evidence="4 7" id="KW-0812">Transmembrane</keyword>
<reference evidence="8 9" key="1">
    <citation type="submission" date="2024-04" db="EMBL/GenBank/DDBJ databases">
        <title>genome sequences of Mucor flavus KT1a and Helicostylum pulchrum KT1b strains isolation_sourced from the surface of a dry-aged beef.</title>
        <authorList>
            <person name="Toyotome T."/>
            <person name="Hosono M."/>
            <person name="Torimaru M."/>
            <person name="Fukuda K."/>
            <person name="Mikami N."/>
        </authorList>
    </citation>
    <scope>NUCLEOTIDE SEQUENCE [LARGE SCALE GENOMIC DNA]</scope>
    <source>
        <strain evidence="8 9">KT1b</strain>
    </source>
</reference>
<keyword evidence="3" id="KW-0410">Iron transport</keyword>
<feature type="transmembrane region" description="Helical" evidence="7">
    <location>
        <begin position="85"/>
        <end position="107"/>
    </location>
</feature>
<accession>A0ABP9XPC5</accession>
<dbReference type="InterPro" id="IPR004923">
    <property type="entry name" value="FTR1/Fip1/EfeU"/>
</dbReference>
<evidence type="ECO:0000256" key="5">
    <source>
        <dbReference type="ARBA" id="ARBA00022989"/>
    </source>
</evidence>
<keyword evidence="3" id="KW-0813">Transport</keyword>
<evidence type="ECO:0000313" key="9">
    <source>
        <dbReference type="Proteomes" id="UP001476247"/>
    </source>
</evidence>
<evidence type="ECO:0000256" key="1">
    <source>
        <dbReference type="ARBA" id="ARBA00004141"/>
    </source>
</evidence>
<dbReference type="EMBL" id="BAABUJ010000006">
    <property type="protein sequence ID" value="GAA5796659.1"/>
    <property type="molecule type" value="Genomic_DNA"/>
</dbReference>
<name>A0ABP9XPC5_9FUNG</name>
<protein>
    <submittedName>
        <fullName evidence="8">High-affinity iron permease</fullName>
    </submittedName>
</protein>
<keyword evidence="9" id="KW-1185">Reference proteome</keyword>